<evidence type="ECO:0000313" key="1">
    <source>
        <dbReference type="EMBL" id="MDS3859364.1"/>
    </source>
</evidence>
<keyword evidence="2" id="KW-1185">Reference proteome</keyword>
<gene>
    <name evidence="1" type="ORF">RIF25_00945</name>
</gene>
<dbReference type="EMBL" id="JAVMIP010000001">
    <property type="protein sequence ID" value="MDS3859364.1"/>
    <property type="molecule type" value="Genomic_DNA"/>
</dbReference>
<comment type="caution">
    <text evidence="1">The sequence shown here is derived from an EMBL/GenBank/DDBJ whole genome shotgun (WGS) entry which is preliminary data.</text>
</comment>
<dbReference type="Proteomes" id="UP001268256">
    <property type="component" value="Unassembled WGS sequence"/>
</dbReference>
<proteinExistence type="predicted"/>
<sequence length="138" mass="15960">MELEFIPVDEFYFAITLAMRTLAEFGDQQLVSAVHQRLQTRFGQASTVASGHQNTFNYVFRVHNYDNSPADQLIVSIADWHDKIRLSTDYGWTLDEHRKPIRSDKFSQRQAFSPILKSHLQAWLDLPTTFLESSPEQG</sequence>
<dbReference type="AlphaFoldDB" id="A0AAE4JWX1"/>
<organism evidence="1 2">
    <name type="scientific">Pseudocalidococcus azoricus BACA0444</name>
    <dbReference type="NCBI Taxonomy" id="2918990"/>
    <lineage>
        <taxon>Bacteria</taxon>
        <taxon>Bacillati</taxon>
        <taxon>Cyanobacteriota</taxon>
        <taxon>Cyanophyceae</taxon>
        <taxon>Acaryochloridales</taxon>
        <taxon>Thermosynechococcaceae</taxon>
        <taxon>Pseudocalidococcus</taxon>
        <taxon>Pseudocalidococcus azoricus</taxon>
    </lineage>
</organism>
<dbReference type="RefSeq" id="WP_322876695.1">
    <property type="nucleotide sequence ID" value="NZ_JAVMIP010000001.1"/>
</dbReference>
<protein>
    <submittedName>
        <fullName evidence="1">Uncharacterized protein</fullName>
    </submittedName>
</protein>
<reference evidence="2" key="1">
    <citation type="submission" date="2023-07" db="EMBL/GenBank/DDBJ databases">
        <authorList>
            <person name="Luz R."/>
            <person name="Cordeiro R."/>
            <person name="Fonseca A."/>
            <person name="Goncalves V."/>
        </authorList>
    </citation>
    <scope>NUCLEOTIDE SEQUENCE [LARGE SCALE GENOMIC DNA]</scope>
    <source>
        <strain evidence="2">BACA0444</strain>
    </source>
</reference>
<accession>A0AAE4JWX1</accession>
<name>A0AAE4JWX1_9CYAN</name>
<evidence type="ECO:0000313" key="2">
    <source>
        <dbReference type="Proteomes" id="UP001268256"/>
    </source>
</evidence>